<sequence length="30" mass="3445">MAKVPQLLQDFFKGRLMEGTCAQRLMEMAT</sequence>
<gene>
    <name evidence="1" type="ORF">SPARVUS_LOCUS15970373</name>
</gene>
<protein>
    <submittedName>
        <fullName evidence="1">Uncharacterized protein</fullName>
    </submittedName>
</protein>
<name>A0ABN9HEX4_9NEOB</name>
<organism evidence="1 2">
    <name type="scientific">Staurois parvus</name>
    <dbReference type="NCBI Taxonomy" id="386267"/>
    <lineage>
        <taxon>Eukaryota</taxon>
        <taxon>Metazoa</taxon>
        <taxon>Chordata</taxon>
        <taxon>Craniata</taxon>
        <taxon>Vertebrata</taxon>
        <taxon>Euteleostomi</taxon>
        <taxon>Amphibia</taxon>
        <taxon>Batrachia</taxon>
        <taxon>Anura</taxon>
        <taxon>Neobatrachia</taxon>
        <taxon>Ranoidea</taxon>
        <taxon>Ranidae</taxon>
        <taxon>Staurois</taxon>
    </lineage>
</organism>
<dbReference type="Proteomes" id="UP001162483">
    <property type="component" value="Unassembled WGS sequence"/>
</dbReference>
<dbReference type="EMBL" id="CATNWA010020899">
    <property type="protein sequence ID" value="CAI9620353.1"/>
    <property type="molecule type" value="Genomic_DNA"/>
</dbReference>
<keyword evidence="2" id="KW-1185">Reference proteome</keyword>
<accession>A0ABN9HEX4</accession>
<evidence type="ECO:0000313" key="1">
    <source>
        <dbReference type="EMBL" id="CAI9620353.1"/>
    </source>
</evidence>
<comment type="caution">
    <text evidence="1">The sequence shown here is derived from an EMBL/GenBank/DDBJ whole genome shotgun (WGS) entry which is preliminary data.</text>
</comment>
<reference evidence="1" key="1">
    <citation type="submission" date="2023-05" db="EMBL/GenBank/DDBJ databases">
        <authorList>
            <person name="Stuckert A."/>
        </authorList>
    </citation>
    <scope>NUCLEOTIDE SEQUENCE</scope>
</reference>
<proteinExistence type="predicted"/>
<evidence type="ECO:0000313" key="2">
    <source>
        <dbReference type="Proteomes" id="UP001162483"/>
    </source>
</evidence>